<evidence type="ECO:0000259" key="3">
    <source>
        <dbReference type="Pfam" id="PF22725"/>
    </source>
</evidence>
<dbReference type="SUPFAM" id="SSF55347">
    <property type="entry name" value="Glyceraldehyde-3-phosphate dehydrogenase-like, C-terminal domain"/>
    <property type="match status" value="1"/>
</dbReference>
<dbReference type="PANTHER" id="PTHR43818">
    <property type="entry name" value="BCDNA.GH03377"/>
    <property type="match status" value="1"/>
</dbReference>
<dbReference type="Proteomes" id="UP000032266">
    <property type="component" value="Chromosome"/>
</dbReference>
<dbReference type="PANTHER" id="PTHR43818:SF11">
    <property type="entry name" value="BCDNA.GH03377"/>
    <property type="match status" value="1"/>
</dbReference>
<evidence type="ECO:0000259" key="2">
    <source>
        <dbReference type="Pfam" id="PF01408"/>
    </source>
</evidence>
<dbReference type="HOGENOM" id="CLU_023194_6_0_6"/>
<evidence type="ECO:0000313" key="4">
    <source>
        <dbReference type="EMBL" id="AJQ93154.1"/>
    </source>
</evidence>
<accession>A0A0C5VSA6</accession>
<dbReference type="AlphaFoldDB" id="A0A0C5VSA6"/>
<dbReference type="OrthoDB" id="9774191at2"/>
<name>A0A0C5VSA6_9GAMM</name>
<evidence type="ECO:0000313" key="5">
    <source>
        <dbReference type="Proteomes" id="UP000032266"/>
    </source>
</evidence>
<dbReference type="EMBL" id="CP007142">
    <property type="protein sequence ID" value="AJQ93154.1"/>
    <property type="molecule type" value="Genomic_DNA"/>
</dbReference>
<dbReference type="Pfam" id="PF01408">
    <property type="entry name" value="GFO_IDH_MocA"/>
    <property type="match status" value="1"/>
</dbReference>
<dbReference type="STRING" id="1445510.YC6258_01106"/>
<dbReference type="Gene3D" id="3.40.50.720">
    <property type="entry name" value="NAD(P)-binding Rossmann-like Domain"/>
    <property type="match status" value="1"/>
</dbReference>
<dbReference type="GO" id="GO:0000166">
    <property type="term" value="F:nucleotide binding"/>
    <property type="evidence" value="ECO:0007669"/>
    <property type="project" value="InterPro"/>
</dbReference>
<dbReference type="SUPFAM" id="SSF51735">
    <property type="entry name" value="NAD(P)-binding Rossmann-fold domains"/>
    <property type="match status" value="1"/>
</dbReference>
<reference evidence="4 5" key="1">
    <citation type="submission" date="2014-01" db="EMBL/GenBank/DDBJ databases">
        <title>Full genme sequencing of cellulolytic bacterium Gynuella sunshinyii YC6258T gen. nov., sp. nov.</title>
        <authorList>
            <person name="Khan H."/>
            <person name="Chung E.J."/>
            <person name="Chung Y.R."/>
        </authorList>
    </citation>
    <scope>NUCLEOTIDE SEQUENCE [LARGE SCALE GENOMIC DNA]</scope>
    <source>
        <strain evidence="4 5">YC6258</strain>
    </source>
</reference>
<feature type="domain" description="GFO/IDH/MocA-like oxidoreductase" evidence="3">
    <location>
        <begin position="130"/>
        <end position="264"/>
    </location>
</feature>
<dbReference type="PATRIC" id="fig|1445510.3.peg.1080"/>
<dbReference type="RefSeq" id="WP_044616043.1">
    <property type="nucleotide sequence ID" value="NZ_CP007142.1"/>
</dbReference>
<dbReference type="GO" id="GO:0016491">
    <property type="term" value="F:oxidoreductase activity"/>
    <property type="evidence" value="ECO:0007669"/>
    <property type="project" value="UniProtKB-KW"/>
</dbReference>
<feature type="domain" description="Gfo/Idh/MocA-like oxidoreductase N-terminal" evidence="2">
    <location>
        <begin position="6"/>
        <end position="119"/>
    </location>
</feature>
<dbReference type="Gene3D" id="3.30.360.10">
    <property type="entry name" value="Dihydrodipicolinate Reductase, domain 2"/>
    <property type="match status" value="1"/>
</dbReference>
<dbReference type="InterPro" id="IPR055170">
    <property type="entry name" value="GFO_IDH_MocA-like_dom"/>
</dbReference>
<proteinExistence type="predicted"/>
<organism evidence="4 5">
    <name type="scientific">Gynuella sunshinyii YC6258</name>
    <dbReference type="NCBI Taxonomy" id="1445510"/>
    <lineage>
        <taxon>Bacteria</taxon>
        <taxon>Pseudomonadati</taxon>
        <taxon>Pseudomonadota</taxon>
        <taxon>Gammaproteobacteria</taxon>
        <taxon>Oceanospirillales</taxon>
        <taxon>Saccharospirillaceae</taxon>
        <taxon>Gynuella</taxon>
    </lineage>
</organism>
<dbReference type="KEGG" id="gsn:YC6258_01106"/>
<sequence length="378" mass="40920">MNSVLNAGVIGCGNISNSYLQLAPLFKGFRFTACADLNMDLAQQTASRYELQAMSTDALLADDDIDIVVNLTIPSAHADISLQALQAGKHVYTEKPLCLNLAEGRKMQALAQTNGLRVGSAPDTFLGGAHQLARKLIDDGTVGNIVSGSCHVMGRGMEMWHPNPEFFFKAGGGPVLDMGPYYIANLIQLLGPVRNVTARSSTPFPERTITSQPHYGDVIQVETPTTLHAILEFEQGALITLSASWDVQAHGHAPMELYGSKGSLYLPDPNFFGGKVTVTEGKRELYLTTPWEHPFGVANQIHGDRALANYRTAGLAEMVLSIHHEQDHMCSLDRALHGVEVLLGIMKSGETGTTVKMTTTCERPRALNPESAALLLNR</sequence>
<evidence type="ECO:0000256" key="1">
    <source>
        <dbReference type="ARBA" id="ARBA00023002"/>
    </source>
</evidence>
<dbReference type="InterPro" id="IPR036291">
    <property type="entry name" value="NAD(P)-bd_dom_sf"/>
</dbReference>
<dbReference type="InterPro" id="IPR050463">
    <property type="entry name" value="Gfo/Idh/MocA_oxidrdct_glycsds"/>
</dbReference>
<dbReference type="Pfam" id="PF22725">
    <property type="entry name" value="GFO_IDH_MocA_C3"/>
    <property type="match status" value="1"/>
</dbReference>
<dbReference type="InterPro" id="IPR000683">
    <property type="entry name" value="Gfo/Idh/MocA-like_OxRdtase_N"/>
</dbReference>
<gene>
    <name evidence="4" type="ORF">YC6258_01106</name>
</gene>
<keyword evidence="1" id="KW-0560">Oxidoreductase</keyword>
<keyword evidence="5" id="KW-1185">Reference proteome</keyword>
<protein>
    <submittedName>
        <fullName evidence="4">Putative dehydrogenase-related protein</fullName>
    </submittedName>
</protein>